<keyword evidence="4" id="KW-1185">Reference proteome</keyword>
<dbReference type="GO" id="GO:0009279">
    <property type="term" value="C:cell outer membrane"/>
    <property type="evidence" value="ECO:0007669"/>
    <property type="project" value="UniProtKB-SubCell"/>
</dbReference>
<evidence type="ECO:0000256" key="1">
    <source>
        <dbReference type="HAMAP-Rule" id="MF_01411"/>
    </source>
</evidence>
<comment type="caution">
    <text evidence="3">The sequence shown here is derived from an EMBL/GenBank/DDBJ whole genome shotgun (WGS) entry which is preliminary data.</text>
</comment>
<dbReference type="PANTHER" id="PTHR30189">
    <property type="entry name" value="LPS-ASSEMBLY PROTEIN"/>
    <property type="match status" value="1"/>
</dbReference>
<evidence type="ECO:0000313" key="4">
    <source>
        <dbReference type="Proteomes" id="UP000619033"/>
    </source>
</evidence>
<dbReference type="PANTHER" id="PTHR30189:SF1">
    <property type="entry name" value="LPS-ASSEMBLY PROTEIN LPTD"/>
    <property type="match status" value="1"/>
</dbReference>
<dbReference type="InterPro" id="IPR050218">
    <property type="entry name" value="LptD"/>
</dbReference>
<dbReference type="RefSeq" id="WP_202659254.1">
    <property type="nucleotide sequence ID" value="NZ_JAESVP010000003.1"/>
</dbReference>
<evidence type="ECO:0000313" key="3">
    <source>
        <dbReference type="EMBL" id="MBL4928047.1"/>
    </source>
</evidence>
<name>A0A8J7MPK7_9RHOB</name>
<feature type="domain" description="LptD C-terminal" evidence="2">
    <location>
        <begin position="271"/>
        <end position="639"/>
    </location>
</feature>
<reference evidence="3" key="1">
    <citation type="submission" date="2021-01" db="EMBL/GenBank/DDBJ databases">
        <title>Genome seq and assembly of Tabrizicola sp. KVB23.</title>
        <authorList>
            <person name="Chhetri G."/>
        </authorList>
    </citation>
    <scope>NUCLEOTIDE SEQUENCE</scope>
    <source>
        <strain evidence="3">KVB23</strain>
    </source>
</reference>
<dbReference type="EMBL" id="JAESVP010000003">
    <property type="protein sequence ID" value="MBL4928047.1"/>
    <property type="molecule type" value="Genomic_DNA"/>
</dbReference>
<accession>A0A8J7MPK7</accession>
<evidence type="ECO:0000259" key="2">
    <source>
        <dbReference type="Pfam" id="PF04453"/>
    </source>
</evidence>
<dbReference type="GO" id="GO:1990351">
    <property type="term" value="C:transporter complex"/>
    <property type="evidence" value="ECO:0007669"/>
    <property type="project" value="TreeGrafter"/>
</dbReference>
<dbReference type="AlphaFoldDB" id="A0A8J7MPK7"/>
<feature type="signal peptide" evidence="1">
    <location>
        <begin position="1"/>
        <end position="22"/>
    </location>
</feature>
<proteinExistence type="inferred from homology"/>
<comment type="subcellular location">
    <subcellularLocation>
        <location evidence="1">Cell outer membrane</location>
    </subcellularLocation>
</comment>
<organism evidence="3 4">
    <name type="scientific">Fuscibacter oryzae</name>
    <dbReference type="NCBI Taxonomy" id="2803939"/>
    <lineage>
        <taxon>Bacteria</taxon>
        <taxon>Pseudomonadati</taxon>
        <taxon>Pseudomonadota</taxon>
        <taxon>Alphaproteobacteria</taxon>
        <taxon>Rhodobacterales</taxon>
        <taxon>Paracoccaceae</taxon>
        <taxon>Fuscibacter</taxon>
    </lineage>
</organism>
<feature type="chain" id="PRO_5035348849" description="LPS-assembly protein LptD" evidence="1">
    <location>
        <begin position="23"/>
        <end position="712"/>
    </location>
</feature>
<protein>
    <recommendedName>
        <fullName evidence="1">LPS-assembly protein LptD</fullName>
    </recommendedName>
</protein>
<sequence length="712" mass="77694" precursor="true">MRRFAALLGLLLTTALTSPLQAQERATLVADGLQIQSDSVLVADGHVEIFYKGQRLTAQRVVYDRAADRLEITGPIRIDDGNGTVVLADQASLKADMTEGLITSARVVLDQQLQLAAADMQRVSGRYTALRRVAASSCKICEGGDTPLWEIRASRVVHDQQERQLYFSDAQFRLGGVPVFYIPRLRMPDPTLHRADGFLMPKWTNSSKIGAGIWTPYFLTLGDSRDLLITPFLSTGSTRAVHLRYRQEFQSGNLELLFHGARDNIRPDHLRGYTTADGAFDLPRGFQLTFHTALASDDGYLLDYGVSDEDRLLSEAEVARTRRDEYISARLIGVQTLRAGEDGSTIPSVITDAIWARRFNYGPFGGQGGLALQLHSHARTSTFAFDTDGDGIADGRDTSRASLRGDWRRDWLLPAGMVGALMAEGRADLYSIGQDDAVNGTDARLWSAVAAELRWPWVKSGADGSGQVIEPVVQLVLAPGGSDSIPNEDSVLVEFDEGNLFALNRYPGADAVERGARANIGVNYLRHDPDGWTLGITAGRVFRAEDLGQFNLASGLSGAQSDWLAAWQVSLPGGMSLTNRLVMDDDLSLTKGELRLGLTGDRYSLSGGYVYVKADPTESRTIRTEELVFDGTMKVTSGWNARVTSRYDLVQDRASRLGGNLTFRNECIAVDLSLSRRFTSSSSVTPTTEYGLSVELLGFGSGQAGSARQCRG</sequence>
<comment type="caution">
    <text evidence="1">Lacks conserved residue(s) required for the propagation of feature annotation.</text>
</comment>
<dbReference type="GO" id="GO:0015920">
    <property type="term" value="P:lipopolysaccharide transport"/>
    <property type="evidence" value="ECO:0007669"/>
    <property type="project" value="InterPro"/>
</dbReference>
<keyword evidence="1" id="KW-0472">Membrane</keyword>
<dbReference type="GO" id="GO:0043165">
    <property type="term" value="P:Gram-negative-bacterium-type cell outer membrane assembly"/>
    <property type="evidence" value="ECO:0007669"/>
    <property type="project" value="UniProtKB-UniRule"/>
</dbReference>
<comment type="subunit">
    <text evidence="1">Component of the lipopolysaccharide transport and assembly complex.</text>
</comment>
<comment type="similarity">
    <text evidence="1">Belongs to the LptD family.</text>
</comment>
<dbReference type="HAMAP" id="MF_01411">
    <property type="entry name" value="LPS_assembly_LptD"/>
    <property type="match status" value="1"/>
</dbReference>
<keyword evidence="1" id="KW-0998">Cell outer membrane</keyword>
<dbReference type="Pfam" id="PF04453">
    <property type="entry name" value="LptD"/>
    <property type="match status" value="1"/>
</dbReference>
<keyword evidence="1" id="KW-0732">Signal</keyword>
<dbReference type="InterPro" id="IPR020889">
    <property type="entry name" value="LipoPS_assembly_LptD"/>
</dbReference>
<dbReference type="InterPro" id="IPR007543">
    <property type="entry name" value="LptD_C"/>
</dbReference>
<dbReference type="Proteomes" id="UP000619033">
    <property type="component" value="Unassembled WGS sequence"/>
</dbReference>
<gene>
    <name evidence="1" type="primary">lptD</name>
    <name evidence="3" type="ORF">JI744_08020</name>
</gene>
<comment type="function">
    <text evidence="1">Involved in the assembly of lipopolysaccharide (LPS) at the surface of the outer membrane.</text>
</comment>